<dbReference type="EMBL" id="BARS01016133">
    <property type="protein sequence ID" value="GAF98043.1"/>
    <property type="molecule type" value="Genomic_DNA"/>
</dbReference>
<evidence type="ECO:0000256" key="6">
    <source>
        <dbReference type="ARBA" id="ARBA00023136"/>
    </source>
</evidence>
<keyword evidence="5 7" id="KW-1133">Transmembrane helix</keyword>
<dbReference type="InterPro" id="IPR003667">
    <property type="entry name" value="NqrDE/RnfAE"/>
</dbReference>
<evidence type="ECO:0000256" key="3">
    <source>
        <dbReference type="ARBA" id="ARBA00022692"/>
    </source>
</evidence>
<evidence type="ECO:0000256" key="4">
    <source>
        <dbReference type="ARBA" id="ARBA00022967"/>
    </source>
</evidence>
<dbReference type="Pfam" id="PF02508">
    <property type="entry name" value="Rnf-Nqr"/>
    <property type="match status" value="1"/>
</dbReference>
<dbReference type="PANTHER" id="PTHR30586">
    <property type="entry name" value="ELECTRON TRANSPORT COMPLEX PROTEIN RNFE"/>
    <property type="match status" value="1"/>
</dbReference>
<gene>
    <name evidence="8" type="ORF">S01H1_26607</name>
</gene>
<feature type="transmembrane region" description="Helical" evidence="7">
    <location>
        <begin position="46"/>
        <end position="63"/>
    </location>
</feature>
<proteinExistence type="predicted"/>
<keyword evidence="6 7" id="KW-0472">Membrane</keyword>
<reference evidence="8" key="1">
    <citation type="journal article" date="2014" name="Front. Microbiol.">
        <title>High frequency of phylogenetically diverse reductive dehalogenase-homologous genes in deep subseafloor sedimentary metagenomes.</title>
        <authorList>
            <person name="Kawai M."/>
            <person name="Futagami T."/>
            <person name="Toyoda A."/>
            <person name="Takaki Y."/>
            <person name="Nishi S."/>
            <person name="Hori S."/>
            <person name="Arai W."/>
            <person name="Tsubouchi T."/>
            <person name="Morono Y."/>
            <person name="Uchiyama I."/>
            <person name="Ito T."/>
            <person name="Fujiyama A."/>
            <person name="Inagaki F."/>
            <person name="Takami H."/>
        </authorList>
    </citation>
    <scope>NUCLEOTIDE SEQUENCE</scope>
    <source>
        <strain evidence="8">Expedition CK06-06</strain>
    </source>
</reference>
<keyword evidence="2" id="KW-0813">Transport</keyword>
<comment type="caution">
    <text evidence="8">The sequence shown here is derived from an EMBL/GenBank/DDBJ whole genome shotgun (WGS) entry which is preliminary data.</text>
</comment>
<accession>X0TWU6</accession>
<feature type="non-terminal residue" evidence="8">
    <location>
        <position position="88"/>
    </location>
</feature>
<evidence type="ECO:0008006" key="9">
    <source>
        <dbReference type="Google" id="ProtNLM"/>
    </source>
</evidence>
<dbReference type="PANTHER" id="PTHR30586:SF0">
    <property type="entry name" value="ION-TRANSLOCATING OXIDOREDUCTASE COMPLEX SUBUNIT E"/>
    <property type="match status" value="1"/>
</dbReference>
<keyword evidence="4" id="KW-1278">Translocase</keyword>
<comment type="subcellular location">
    <subcellularLocation>
        <location evidence="1">Endomembrane system</location>
        <topology evidence="1">Multi-pass membrane protein</topology>
    </subcellularLocation>
</comment>
<evidence type="ECO:0000256" key="7">
    <source>
        <dbReference type="SAM" id="Phobius"/>
    </source>
</evidence>
<evidence type="ECO:0000313" key="8">
    <source>
        <dbReference type="EMBL" id="GAF98043.1"/>
    </source>
</evidence>
<evidence type="ECO:0000256" key="1">
    <source>
        <dbReference type="ARBA" id="ARBA00004127"/>
    </source>
</evidence>
<dbReference type="GO" id="GO:0005886">
    <property type="term" value="C:plasma membrane"/>
    <property type="evidence" value="ECO:0007669"/>
    <property type="project" value="TreeGrafter"/>
</dbReference>
<name>X0TWU6_9ZZZZ</name>
<evidence type="ECO:0000256" key="5">
    <source>
        <dbReference type="ARBA" id="ARBA00022989"/>
    </source>
</evidence>
<sequence>MAKKSISLSKEFLKGLWDENPVLRMLLGLCPTLAVTNSAINGLAMGLATTFVLLSSSVIISLLRKVIPHQVRIAGYIVIIATFVTVAD</sequence>
<evidence type="ECO:0000256" key="2">
    <source>
        <dbReference type="ARBA" id="ARBA00022448"/>
    </source>
</evidence>
<dbReference type="AlphaFoldDB" id="X0TWU6"/>
<feature type="transmembrane region" description="Helical" evidence="7">
    <location>
        <begin position="70"/>
        <end position="87"/>
    </location>
</feature>
<dbReference type="GO" id="GO:0012505">
    <property type="term" value="C:endomembrane system"/>
    <property type="evidence" value="ECO:0007669"/>
    <property type="project" value="UniProtKB-SubCell"/>
</dbReference>
<protein>
    <recommendedName>
        <fullName evidence="9">Electron transport complex subunit RsxE</fullName>
    </recommendedName>
</protein>
<organism evidence="8">
    <name type="scientific">marine sediment metagenome</name>
    <dbReference type="NCBI Taxonomy" id="412755"/>
    <lineage>
        <taxon>unclassified sequences</taxon>
        <taxon>metagenomes</taxon>
        <taxon>ecological metagenomes</taxon>
    </lineage>
</organism>
<keyword evidence="3 7" id="KW-0812">Transmembrane</keyword>